<comment type="caution">
    <text evidence="2">The sequence shown here is derived from an EMBL/GenBank/DDBJ whole genome shotgun (WGS) entry which is preliminary data.</text>
</comment>
<dbReference type="InterPro" id="IPR010297">
    <property type="entry name" value="DUF900_hydrolase"/>
</dbReference>
<accession>A0ABS7Z3L1</accession>
<evidence type="ECO:0000256" key="1">
    <source>
        <dbReference type="SAM" id="SignalP"/>
    </source>
</evidence>
<keyword evidence="2" id="KW-0378">Hydrolase</keyword>
<feature type="signal peptide" evidence="1">
    <location>
        <begin position="1"/>
        <end position="22"/>
    </location>
</feature>
<dbReference type="EMBL" id="JADEYP010000009">
    <property type="protein sequence ID" value="MCA5004761.1"/>
    <property type="molecule type" value="Genomic_DNA"/>
</dbReference>
<evidence type="ECO:0000313" key="3">
    <source>
        <dbReference type="Proteomes" id="UP001165302"/>
    </source>
</evidence>
<feature type="chain" id="PRO_5045286085" evidence="1">
    <location>
        <begin position="23"/>
        <end position="349"/>
    </location>
</feature>
<dbReference type="Gene3D" id="3.40.50.1820">
    <property type="entry name" value="alpha/beta hydrolase"/>
    <property type="match status" value="1"/>
</dbReference>
<dbReference type="SUPFAM" id="SSF53474">
    <property type="entry name" value="alpha/beta-Hydrolases"/>
    <property type="match status" value="1"/>
</dbReference>
<organism evidence="2 3">
    <name type="scientific">Sphingobacterium bovistauri</name>
    <dbReference type="NCBI Taxonomy" id="2781959"/>
    <lineage>
        <taxon>Bacteria</taxon>
        <taxon>Pseudomonadati</taxon>
        <taxon>Bacteroidota</taxon>
        <taxon>Sphingobacteriia</taxon>
        <taxon>Sphingobacteriales</taxon>
        <taxon>Sphingobacteriaceae</taxon>
        <taxon>Sphingobacterium</taxon>
    </lineage>
</organism>
<keyword evidence="3" id="KW-1185">Reference proteome</keyword>
<protein>
    <submittedName>
        <fullName evidence="2">Alpha/beta hydrolase</fullName>
    </submittedName>
</protein>
<name>A0ABS7Z3L1_9SPHI</name>
<dbReference type="RefSeq" id="WP_225552149.1">
    <property type="nucleotide sequence ID" value="NZ_JADEYP010000009.1"/>
</dbReference>
<keyword evidence="1" id="KW-0732">Signal</keyword>
<reference evidence="2" key="1">
    <citation type="submission" date="2020-10" db="EMBL/GenBank/DDBJ databases">
        <authorList>
            <person name="Lu T."/>
            <person name="Wang Q."/>
            <person name="Han X."/>
        </authorList>
    </citation>
    <scope>NUCLEOTIDE SEQUENCE</scope>
    <source>
        <strain evidence="2">WQ 366</strain>
    </source>
</reference>
<dbReference type="InterPro" id="IPR029058">
    <property type="entry name" value="AB_hydrolase_fold"/>
</dbReference>
<dbReference type="PROSITE" id="PS51257">
    <property type="entry name" value="PROKAR_LIPOPROTEIN"/>
    <property type="match status" value="1"/>
</dbReference>
<proteinExistence type="predicted"/>
<evidence type="ECO:0000313" key="2">
    <source>
        <dbReference type="EMBL" id="MCA5004761.1"/>
    </source>
</evidence>
<gene>
    <name evidence="2" type="ORF">IPZ78_06285</name>
</gene>
<dbReference type="GO" id="GO:0016787">
    <property type="term" value="F:hydrolase activity"/>
    <property type="evidence" value="ECO:0007669"/>
    <property type="project" value="UniProtKB-KW"/>
</dbReference>
<dbReference type="Proteomes" id="UP001165302">
    <property type="component" value="Unassembled WGS sequence"/>
</dbReference>
<dbReference type="Pfam" id="PF05990">
    <property type="entry name" value="DUF900"/>
    <property type="match status" value="1"/>
</dbReference>
<sequence>MRFSIFYLLIVALFASCGIQHNAPSVLNPNRQIPPRTTIAFVDQFGAFYPNDWRSVYGIPPRNGKKNAYSLSKLAEEKSLTNDLVKFEQEYLRLLKKHLSNKKRVFVLIHGFNAKAKEVTKNYELIQSKLNLTTSDEVIQFYWDGLYTKNPLSSLKTWFTASDYSQYAGKFALRKILNNISNKEVYLISHSRGASVILSALSSAPIDSVKMTDIVEHHNIDTMSLQHDLIRNQRNKIYAIALAPAIGKSDFEINHEDSIYNVSFTPQLMAFHISTNKDDLMLKKVVGWLSNKLNSTDLGYKSDSFDKLASSYKFLKRSDFSGMRSHDFTRYINNPNFNSILKTYKINKK</sequence>